<dbReference type="Gene3D" id="3.30.530.20">
    <property type="match status" value="1"/>
</dbReference>
<comment type="caution">
    <text evidence="3">The sequence shown here is derived from an EMBL/GenBank/DDBJ whole genome shotgun (WGS) entry which is preliminary data.</text>
</comment>
<dbReference type="CDD" id="cd08899">
    <property type="entry name" value="SRPBCC_CalC_Aha1-like_6"/>
    <property type="match status" value="1"/>
</dbReference>
<dbReference type="SUPFAM" id="SSF55961">
    <property type="entry name" value="Bet v1-like"/>
    <property type="match status" value="1"/>
</dbReference>
<keyword evidence="4" id="KW-1185">Reference proteome</keyword>
<gene>
    <name evidence="3" type="ORF">NEE01_10910</name>
</gene>
<dbReference type="InterPro" id="IPR013538">
    <property type="entry name" value="ASHA1/2-like_C"/>
</dbReference>
<organism evidence="3 4">
    <name type="scientific">Sphingomonas lycopersici</name>
    <dbReference type="NCBI Taxonomy" id="2951807"/>
    <lineage>
        <taxon>Bacteria</taxon>
        <taxon>Pseudomonadati</taxon>
        <taxon>Pseudomonadota</taxon>
        <taxon>Alphaproteobacteria</taxon>
        <taxon>Sphingomonadales</taxon>
        <taxon>Sphingomonadaceae</taxon>
        <taxon>Sphingomonas</taxon>
    </lineage>
</organism>
<feature type="domain" description="Activator of Hsp90 ATPase homologue 1/2-like C-terminal" evidence="2">
    <location>
        <begin position="18"/>
        <end position="148"/>
    </location>
</feature>
<dbReference type="Proteomes" id="UP001165565">
    <property type="component" value="Unassembled WGS sequence"/>
</dbReference>
<dbReference type="Pfam" id="PF08327">
    <property type="entry name" value="AHSA1"/>
    <property type="match status" value="1"/>
</dbReference>
<dbReference type="RefSeq" id="WP_265268942.1">
    <property type="nucleotide sequence ID" value="NZ_JANFAU010000002.1"/>
</dbReference>
<protein>
    <submittedName>
        <fullName evidence="3">SRPBCC family protein</fullName>
    </submittedName>
</protein>
<evidence type="ECO:0000313" key="3">
    <source>
        <dbReference type="EMBL" id="MCW6535291.1"/>
    </source>
</evidence>
<evidence type="ECO:0000259" key="2">
    <source>
        <dbReference type="Pfam" id="PF08327"/>
    </source>
</evidence>
<sequence>MADRITAHELRFERLLAAPLDRVWQYLVDPELRARWFMGGPTDLRPGGTIGMTMAHDNLSDEAVPTPARYAEAIGKTWSERILRVEPPHLLAFTWSNGEAGEVTITLAAEAADKTRLVLEHTGLRGREDAANFGGGWGAHLDALERRVAGEGVADFWKLHAEAEQRAEAALEAA</sequence>
<comment type="similarity">
    <text evidence="1">Belongs to the AHA1 family.</text>
</comment>
<accession>A0AA41Z9X1</accession>
<dbReference type="EMBL" id="JANFAV010000006">
    <property type="protein sequence ID" value="MCW6535291.1"/>
    <property type="molecule type" value="Genomic_DNA"/>
</dbReference>
<reference evidence="3" key="1">
    <citation type="submission" date="2022-06" db="EMBL/GenBank/DDBJ databases">
        <title>Sphingomonas sp. nov. isolated from rhizosphere soil of tomato.</title>
        <authorList>
            <person name="Dong H."/>
            <person name="Gao R."/>
        </authorList>
    </citation>
    <scope>NUCLEOTIDE SEQUENCE</scope>
    <source>
        <strain evidence="3">MMSM24</strain>
    </source>
</reference>
<dbReference type="InterPro" id="IPR023393">
    <property type="entry name" value="START-like_dom_sf"/>
</dbReference>
<evidence type="ECO:0000313" key="4">
    <source>
        <dbReference type="Proteomes" id="UP001165565"/>
    </source>
</evidence>
<evidence type="ECO:0000256" key="1">
    <source>
        <dbReference type="ARBA" id="ARBA00006817"/>
    </source>
</evidence>
<dbReference type="AlphaFoldDB" id="A0AA41Z9X1"/>
<proteinExistence type="inferred from homology"/>
<name>A0AA41Z9X1_9SPHN</name>